<accession>A0A183HQM9</accession>
<name>A0A183HQM9_9BILA</name>
<evidence type="ECO:0000313" key="1">
    <source>
        <dbReference type="WBParaSite" id="OFLC_0000979001-mRNA-1"/>
    </source>
</evidence>
<organism evidence="1">
    <name type="scientific">Onchocerca flexuosa</name>
    <dbReference type="NCBI Taxonomy" id="387005"/>
    <lineage>
        <taxon>Eukaryota</taxon>
        <taxon>Metazoa</taxon>
        <taxon>Ecdysozoa</taxon>
        <taxon>Nematoda</taxon>
        <taxon>Chromadorea</taxon>
        <taxon>Rhabditida</taxon>
        <taxon>Spirurina</taxon>
        <taxon>Spiruromorpha</taxon>
        <taxon>Filarioidea</taxon>
        <taxon>Onchocercidae</taxon>
        <taxon>Onchocerca</taxon>
    </lineage>
</organism>
<proteinExistence type="predicted"/>
<protein>
    <submittedName>
        <fullName evidence="1">Uncharacterized protein</fullName>
    </submittedName>
</protein>
<sequence length="86" mass="10085">MIITDHISYTGDISVKYLPDQLSMKFELRKELRENESGTESDNSIFLKVYIVMLRLKIRNLHFKAYSICRVKSGLLRHIASFPYTT</sequence>
<dbReference type="WBParaSite" id="OFLC_0000979001-mRNA-1">
    <property type="protein sequence ID" value="OFLC_0000979001-mRNA-1"/>
    <property type="gene ID" value="OFLC_0000979001"/>
</dbReference>
<reference evidence="1" key="1">
    <citation type="submission" date="2016-06" db="UniProtKB">
        <authorList>
            <consortium name="WormBaseParasite"/>
        </authorList>
    </citation>
    <scope>IDENTIFICATION</scope>
</reference>
<dbReference type="AlphaFoldDB" id="A0A183HQM9"/>